<sequence>KFQTGRESGRGASITRPGSVGVGASSNPSSQTPVHSSLNSQHSDFTNPRGLDAIDLNDDEIGNQRGN</sequence>
<evidence type="ECO:0000313" key="2">
    <source>
        <dbReference type="EMBL" id="MED6153722.1"/>
    </source>
</evidence>
<protein>
    <submittedName>
        <fullName evidence="2">Uncharacterized protein</fullName>
    </submittedName>
</protein>
<reference evidence="2 3" key="1">
    <citation type="journal article" date="2023" name="Plants (Basel)">
        <title>Bridging the Gap: Combining Genomics and Transcriptomics Approaches to Understand Stylosanthes scabra, an Orphan Legume from the Brazilian Caatinga.</title>
        <authorList>
            <person name="Ferreira-Neto J.R.C."/>
            <person name="da Silva M.D."/>
            <person name="Binneck E."/>
            <person name="de Melo N.F."/>
            <person name="da Silva R.H."/>
            <person name="de Melo A.L.T.M."/>
            <person name="Pandolfi V."/>
            <person name="Bustamante F.O."/>
            <person name="Brasileiro-Vidal A.C."/>
            <person name="Benko-Iseppon A.M."/>
        </authorList>
    </citation>
    <scope>NUCLEOTIDE SEQUENCE [LARGE SCALE GENOMIC DNA]</scope>
    <source>
        <tissue evidence="2">Leaves</tissue>
    </source>
</reference>
<comment type="caution">
    <text evidence="2">The sequence shown here is derived from an EMBL/GenBank/DDBJ whole genome shotgun (WGS) entry which is preliminary data.</text>
</comment>
<proteinExistence type="predicted"/>
<dbReference type="EMBL" id="JASCZI010094327">
    <property type="protein sequence ID" value="MED6153722.1"/>
    <property type="molecule type" value="Genomic_DNA"/>
</dbReference>
<organism evidence="2 3">
    <name type="scientific">Stylosanthes scabra</name>
    <dbReference type="NCBI Taxonomy" id="79078"/>
    <lineage>
        <taxon>Eukaryota</taxon>
        <taxon>Viridiplantae</taxon>
        <taxon>Streptophyta</taxon>
        <taxon>Embryophyta</taxon>
        <taxon>Tracheophyta</taxon>
        <taxon>Spermatophyta</taxon>
        <taxon>Magnoliopsida</taxon>
        <taxon>eudicotyledons</taxon>
        <taxon>Gunneridae</taxon>
        <taxon>Pentapetalae</taxon>
        <taxon>rosids</taxon>
        <taxon>fabids</taxon>
        <taxon>Fabales</taxon>
        <taxon>Fabaceae</taxon>
        <taxon>Papilionoideae</taxon>
        <taxon>50 kb inversion clade</taxon>
        <taxon>dalbergioids sensu lato</taxon>
        <taxon>Dalbergieae</taxon>
        <taxon>Pterocarpus clade</taxon>
        <taxon>Stylosanthes</taxon>
    </lineage>
</organism>
<gene>
    <name evidence="2" type="ORF">PIB30_104843</name>
</gene>
<accession>A0ABU6TXX0</accession>
<feature type="non-terminal residue" evidence="2">
    <location>
        <position position="1"/>
    </location>
</feature>
<keyword evidence="3" id="KW-1185">Reference proteome</keyword>
<evidence type="ECO:0000313" key="3">
    <source>
        <dbReference type="Proteomes" id="UP001341840"/>
    </source>
</evidence>
<feature type="compositionally biased region" description="Polar residues" evidence="1">
    <location>
        <begin position="24"/>
        <end position="46"/>
    </location>
</feature>
<feature type="region of interest" description="Disordered" evidence="1">
    <location>
        <begin position="1"/>
        <end position="67"/>
    </location>
</feature>
<dbReference type="Proteomes" id="UP001341840">
    <property type="component" value="Unassembled WGS sequence"/>
</dbReference>
<name>A0ABU6TXX0_9FABA</name>
<evidence type="ECO:0000256" key="1">
    <source>
        <dbReference type="SAM" id="MobiDB-lite"/>
    </source>
</evidence>